<proteinExistence type="predicted"/>
<dbReference type="Proteomes" id="UP001498469">
    <property type="component" value="Unassembled WGS sequence"/>
</dbReference>
<comment type="caution">
    <text evidence="1">The sequence shown here is derived from an EMBL/GenBank/DDBJ whole genome shotgun (WGS) entry which is preliminary data.</text>
</comment>
<protein>
    <recommendedName>
        <fullName evidence="3">16S rRNA (uracil(1498)-N(3))-methyltransferase</fullName>
    </recommendedName>
</protein>
<name>A0ABU7UXW3_9CLOT</name>
<reference evidence="1 2" key="1">
    <citation type="submission" date="2023-11" db="EMBL/GenBank/DDBJ databases">
        <title>Draft genome sequence of a psychrophilic Clostridium strain from permafrost water brine.</title>
        <authorList>
            <person name="Shcherbakova V.A."/>
            <person name="Trubitsyn V.E."/>
            <person name="Zakharyuk A.G."/>
        </authorList>
    </citation>
    <scope>NUCLEOTIDE SEQUENCE [LARGE SCALE GENOMIC DNA]</scope>
    <source>
        <strain evidence="1 2">14F</strain>
    </source>
</reference>
<evidence type="ECO:0000313" key="1">
    <source>
        <dbReference type="EMBL" id="MEF2115265.1"/>
    </source>
</evidence>
<dbReference type="EMBL" id="JAZHFS010000046">
    <property type="protein sequence ID" value="MEF2115265.1"/>
    <property type="molecule type" value="Genomic_DNA"/>
</dbReference>
<evidence type="ECO:0000313" key="2">
    <source>
        <dbReference type="Proteomes" id="UP001498469"/>
    </source>
</evidence>
<accession>A0ABU7UXW3</accession>
<keyword evidence="2" id="KW-1185">Reference proteome</keyword>
<evidence type="ECO:0008006" key="3">
    <source>
        <dbReference type="Google" id="ProtNLM"/>
    </source>
</evidence>
<sequence length="102" mass="11716">MNQTVNLKEWDSIILKDIELPDNDTRHIAKALNNKGIIEIIELKGGLSICSNSYVGRIRLGELQINVYPKINGMPLYKLLRYAYGLRELKLFNEAEHDIGKF</sequence>
<gene>
    <name evidence="1" type="ORF">SJI18_23585</name>
</gene>
<dbReference type="RefSeq" id="WP_253201884.1">
    <property type="nucleotide sequence ID" value="NZ_JAZHFS010000046.1"/>
</dbReference>
<organism evidence="1 2">
    <name type="scientific">Clostridium frigoriphilum</name>
    <dbReference type="NCBI Taxonomy" id="443253"/>
    <lineage>
        <taxon>Bacteria</taxon>
        <taxon>Bacillati</taxon>
        <taxon>Bacillota</taxon>
        <taxon>Clostridia</taxon>
        <taxon>Eubacteriales</taxon>
        <taxon>Clostridiaceae</taxon>
        <taxon>Clostridium</taxon>
    </lineage>
</organism>